<protein>
    <submittedName>
        <fullName evidence="1">Lycopene beta-cyclase</fullName>
    </submittedName>
</protein>
<dbReference type="RefSeq" id="WP_091142670.1">
    <property type="nucleotide sequence ID" value="NZ_FMVF01000008.1"/>
</dbReference>
<name>A0A1G5HR68_9FLAO</name>
<dbReference type="Proteomes" id="UP000199354">
    <property type="component" value="Unassembled WGS sequence"/>
</dbReference>
<dbReference type="InterPro" id="IPR036188">
    <property type="entry name" value="FAD/NAD-bd_sf"/>
</dbReference>
<organism evidence="1 2">
    <name type="scientific">Flavobacterium caeni</name>
    <dbReference type="NCBI Taxonomy" id="490189"/>
    <lineage>
        <taxon>Bacteria</taxon>
        <taxon>Pseudomonadati</taxon>
        <taxon>Bacteroidota</taxon>
        <taxon>Flavobacteriia</taxon>
        <taxon>Flavobacteriales</taxon>
        <taxon>Flavobacteriaceae</taxon>
        <taxon>Flavobacterium</taxon>
    </lineage>
</organism>
<dbReference type="SUPFAM" id="SSF51905">
    <property type="entry name" value="FAD/NAD(P)-binding domain"/>
    <property type="match status" value="1"/>
</dbReference>
<evidence type="ECO:0000313" key="1">
    <source>
        <dbReference type="EMBL" id="SCY66365.1"/>
    </source>
</evidence>
<dbReference type="EMBL" id="FMVF01000008">
    <property type="protein sequence ID" value="SCY66365.1"/>
    <property type="molecule type" value="Genomic_DNA"/>
</dbReference>
<dbReference type="Pfam" id="PF05834">
    <property type="entry name" value="Lycopene_cycl"/>
    <property type="match status" value="1"/>
</dbReference>
<reference evidence="1 2" key="1">
    <citation type="submission" date="2016-10" db="EMBL/GenBank/DDBJ databases">
        <authorList>
            <person name="de Groot N.N."/>
        </authorList>
    </citation>
    <scope>NUCLEOTIDE SEQUENCE [LARGE SCALE GENOMIC DNA]</scope>
    <source>
        <strain evidence="1 2">CGMCC 1.7031</strain>
    </source>
</reference>
<dbReference type="AlphaFoldDB" id="A0A1G5HR68"/>
<accession>A0A1G5HR68</accession>
<dbReference type="OrthoDB" id="24355at2"/>
<keyword evidence="2" id="KW-1185">Reference proteome</keyword>
<evidence type="ECO:0000313" key="2">
    <source>
        <dbReference type="Proteomes" id="UP000199354"/>
    </source>
</evidence>
<gene>
    <name evidence="1" type="ORF">SAMN02927903_01970</name>
</gene>
<dbReference type="STRING" id="490189.SAMN02927903_01970"/>
<sequence>MTYDYIFCGFGLSSMLILLELQKTGSMGEKRILVLEKDKDTQEKTWSFWERGKGEFDDLLDGSWSSGHFTAPGLTTEILGEYTYKSLRRSALSAFVLKRLSLLESVRFERAEVLSWADDGLGVTVRTNGPTYRTKKYFHSAPPDLASLGKKILLQHFIGWNIRTEQNHFEPVAEIMDFDVPQHDNTRFFYVLPSTNRSALVEYTLFSSHLLSESEYEDEIKQYLLRRGIVNYEIVSKERGVVPMTTYPFWKRNTRNVLHIGTAGGWTKASTGYTFYNAQKLSARLVRSLLDGNADFRKFFRKDRFYWYDAILIEVLCFKNDAGREIFTRLFKNNRPGRVLRFLNEATHWTEELSIVKSCPKWLFFRGLAHIIAKRGTPRPPNYN</sequence>
<proteinExistence type="predicted"/>